<proteinExistence type="predicted"/>
<comment type="caution">
    <text evidence="3">The sequence shown here is derived from an EMBL/GenBank/DDBJ whole genome shotgun (WGS) entry which is preliminary data.</text>
</comment>
<organism evidence="3 4">
    <name type="scientific">Engystomops pustulosus</name>
    <name type="common">Tungara frog</name>
    <name type="synonym">Physalaemus pustulosus</name>
    <dbReference type="NCBI Taxonomy" id="76066"/>
    <lineage>
        <taxon>Eukaryota</taxon>
        <taxon>Metazoa</taxon>
        <taxon>Chordata</taxon>
        <taxon>Craniata</taxon>
        <taxon>Vertebrata</taxon>
        <taxon>Euteleostomi</taxon>
        <taxon>Amphibia</taxon>
        <taxon>Batrachia</taxon>
        <taxon>Anura</taxon>
        <taxon>Neobatrachia</taxon>
        <taxon>Hyloidea</taxon>
        <taxon>Leptodactylidae</taxon>
        <taxon>Leiuperinae</taxon>
        <taxon>Engystomops</taxon>
    </lineage>
</organism>
<feature type="transmembrane region" description="Helical" evidence="1">
    <location>
        <begin position="30"/>
        <end position="49"/>
    </location>
</feature>
<feature type="domain" description="Vesicle-trafficking protein SEC22a/c C-terminal" evidence="2">
    <location>
        <begin position="14"/>
        <end position="96"/>
    </location>
</feature>
<evidence type="ECO:0000256" key="1">
    <source>
        <dbReference type="SAM" id="Phobius"/>
    </source>
</evidence>
<keyword evidence="4" id="KW-1185">Reference proteome</keyword>
<dbReference type="Proteomes" id="UP000824782">
    <property type="component" value="Unassembled WGS sequence"/>
</dbReference>
<dbReference type="AlphaFoldDB" id="A0AAV6Z9E1"/>
<keyword evidence="1" id="KW-0812">Transmembrane</keyword>
<gene>
    <name evidence="3" type="ORF">GDO81_021554</name>
</gene>
<keyword evidence="1" id="KW-0472">Membrane</keyword>
<keyword evidence="1" id="KW-1133">Transmembrane helix</keyword>
<feature type="transmembrane region" description="Helical" evidence="1">
    <location>
        <begin position="56"/>
        <end position="73"/>
    </location>
</feature>
<sequence>MVGFTDLVFCLSPAANHRMSPDGYENAGKVLAFLVAFSASIFQCYLYLFSCRARTLKAWVLLLVLALCNLHLYGLRNLWQIGFHVFVGFLSALQIMARRPLDRRSDCGV</sequence>
<evidence type="ECO:0000313" key="4">
    <source>
        <dbReference type="Proteomes" id="UP000824782"/>
    </source>
</evidence>
<accession>A0AAV6Z9E1</accession>
<dbReference type="InterPro" id="IPR059071">
    <property type="entry name" value="SEC22a-c_C"/>
</dbReference>
<reference evidence="3" key="1">
    <citation type="thesis" date="2020" institute="ProQuest LLC" country="789 East Eisenhower Parkway, Ann Arbor, MI, USA">
        <title>Comparative Genomics and Chromosome Evolution.</title>
        <authorList>
            <person name="Mudd A.B."/>
        </authorList>
    </citation>
    <scope>NUCLEOTIDE SEQUENCE</scope>
    <source>
        <strain evidence="3">237g6f4</strain>
        <tissue evidence="3">Blood</tissue>
    </source>
</reference>
<protein>
    <recommendedName>
        <fullName evidence="2">Vesicle-trafficking protein SEC22a/c C-terminal domain-containing protein</fullName>
    </recommendedName>
</protein>
<dbReference type="EMBL" id="WNYA01001863">
    <property type="protein sequence ID" value="KAG8544968.1"/>
    <property type="molecule type" value="Genomic_DNA"/>
</dbReference>
<evidence type="ECO:0000313" key="3">
    <source>
        <dbReference type="EMBL" id="KAG8544968.1"/>
    </source>
</evidence>
<evidence type="ECO:0000259" key="2">
    <source>
        <dbReference type="Pfam" id="PF25970"/>
    </source>
</evidence>
<feature type="transmembrane region" description="Helical" evidence="1">
    <location>
        <begin position="79"/>
        <end position="97"/>
    </location>
</feature>
<dbReference type="Pfam" id="PF25970">
    <property type="entry name" value="SEC22a_C"/>
    <property type="match status" value="1"/>
</dbReference>
<name>A0AAV6Z9E1_ENGPU</name>